<gene>
    <name evidence="2" type="ORF">SCF082_LOCUS11369</name>
</gene>
<protein>
    <submittedName>
        <fullName evidence="2">Uncharacterized protein</fullName>
    </submittedName>
</protein>
<keyword evidence="3" id="KW-1185">Reference proteome</keyword>
<feature type="compositionally biased region" description="Polar residues" evidence="1">
    <location>
        <begin position="472"/>
        <end position="488"/>
    </location>
</feature>
<accession>A0ABP0JCE3</accession>
<reference evidence="2 3" key="1">
    <citation type="submission" date="2024-02" db="EMBL/GenBank/DDBJ databases">
        <authorList>
            <person name="Chen Y."/>
            <person name="Shah S."/>
            <person name="Dougan E. K."/>
            <person name="Thang M."/>
            <person name="Chan C."/>
        </authorList>
    </citation>
    <scope>NUCLEOTIDE SEQUENCE [LARGE SCALE GENOMIC DNA]</scope>
</reference>
<feature type="non-terminal residue" evidence="2">
    <location>
        <position position="610"/>
    </location>
</feature>
<feature type="region of interest" description="Disordered" evidence="1">
    <location>
        <begin position="463"/>
        <end position="491"/>
    </location>
</feature>
<dbReference type="Proteomes" id="UP001642464">
    <property type="component" value="Unassembled WGS sequence"/>
</dbReference>
<comment type="caution">
    <text evidence="2">The sequence shown here is derived from an EMBL/GenBank/DDBJ whole genome shotgun (WGS) entry which is preliminary data.</text>
</comment>
<evidence type="ECO:0000313" key="2">
    <source>
        <dbReference type="EMBL" id="CAK9012073.1"/>
    </source>
</evidence>
<organism evidence="2 3">
    <name type="scientific">Durusdinium trenchii</name>
    <dbReference type="NCBI Taxonomy" id="1381693"/>
    <lineage>
        <taxon>Eukaryota</taxon>
        <taxon>Sar</taxon>
        <taxon>Alveolata</taxon>
        <taxon>Dinophyceae</taxon>
        <taxon>Suessiales</taxon>
        <taxon>Symbiodiniaceae</taxon>
        <taxon>Durusdinium</taxon>
    </lineage>
</organism>
<evidence type="ECO:0000313" key="3">
    <source>
        <dbReference type="Proteomes" id="UP001642464"/>
    </source>
</evidence>
<dbReference type="EMBL" id="CAXAMM010006730">
    <property type="protein sequence ID" value="CAK9012073.1"/>
    <property type="molecule type" value="Genomic_DNA"/>
</dbReference>
<proteinExistence type="predicted"/>
<name>A0ABP0JCE3_9DINO</name>
<evidence type="ECO:0000256" key="1">
    <source>
        <dbReference type="SAM" id="MobiDB-lite"/>
    </source>
</evidence>
<sequence>MEVRRMKRDWQALVQLETSTAEQASQLAKDLRITLPSPMRLVMLTFESVGWQVDDPRASGAIRMLGCMLKRLPDSKLIEDYHQRLKAKQRYGAHHQKRRLSSFQHIQNFSDELLAARDVVHPTITEGIFRTKYRQTNSKSFSEAKHMNSRRHKLAKDFQAIMSPNRDWSTLTAALLNVLCQEGLVIKKIGTEVPVLVLAQHCWATLTWPLAMGHQTGCGEQHFSLVPDGAVQWLYCYNPEDYLVLPVKARWGDQGIFIATAGTEQPLLTYALLYLQDRFTLSNLHSVGQILGVIEPGKKPTKKKTLEALATYVGDCNFIEQVLYRAECGKQKEDHIAFEGEADMLSCLLEQLDKDEQEEYKSLKKKSTEEINYCQQEKWRQWHKEKIREKKDRSFKLLKAEAKEKPKGKRKAVKPQAKAKKRLKSSNGSALPTHNAEEDAPENGVKEESIVIEVAEEVESIGVREVEEEQPQLKSNDIGQMADSSASAEQAGVPPLAVSIDNSEVPQPPLDSGACAEQASVPTLAEPPVSIDNSEVLQPPVIQVHVLNKLVFLLWLSLLCQLTILKCLNRPWIQVHALNQLVLLLQVQVQQVQAVLLLPLQHLRSLHDLG</sequence>
<feature type="region of interest" description="Disordered" evidence="1">
    <location>
        <begin position="400"/>
        <end position="445"/>
    </location>
</feature>
<feature type="compositionally biased region" description="Basic residues" evidence="1">
    <location>
        <begin position="406"/>
        <end position="424"/>
    </location>
</feature>